<dbReference type="PANTHER" id="PTHR30592">
    <property type="entry name" value="FORMATE DEHYDROGENASE"/>
    <property type="match status" value="1"/>
</dbReference>
<dbReference type="Proteomes" id="UP000051681">
    <property type="component" value="Unassembled WGS sequence"/>
</dbReference>
<dbReference type="GO" id="GO:0097163">
    <property type="term" value="F:sulfur carrier activity"/>
    <property type="evidence" value="ECO:0007669"/>
    <property type="project" value="UniProtKB-UniRule"/>
</dbReference>
<keyword evidence="3" id="KW-1185">Reference proteome</keyword>
<dbReference type="HAMAP" id="MF_00187">
    <property type="entry name" value="FdhD"/>
    <property type="match status" value="1"/>
</dbReference>
<comment type="function">
    <text evidence="1">Required for formate dehydrogenase (FDH) activity. Acts as a sulfur carrier protein that transfers sulfur from IscS to the molybdenum cofactor prior to its insertion into FDH.</text>
</comment>
<name>A0A0P1GNZ6_9RHOB</name>
<dbReference type="GO" id="GO:0016783">
    <property type="term" value="F:sulfurtransferase activity"/>
    <property type="evidence" value="ECO:0007669"/>
    <property type="project" value="InterPro"/>
</dbReference>
<evidence type="ECO:0000256" key="1">
    <source>
        <dbReference type="HAMAP-Rule" id="MF_00187"/>
    </source>
</evidence>
<dbReference type="InterPro" id="IPR016193">
    <property type="entry name" value="Cytidine_deaminase-like"/>
</dbReference>
<sequence>MRRLARAAGHFWWQLLGAFVLVPRLMAEMRDVDQRGRIIGQNGHNRPRGQALNPLAQPQHRQRAQEAKGVNVECLCRCIRHEAYVEPLLCLVHAAQRLELPLKGRNCETAPEPNRISPLARLTDPAPSYIIAPDPNRAGLTAAVTGVDQDGVAQDISVVEERPLTIYLNSQEIVTAMTIGDYPDYLALGFLRNQGMLLDDDAVTGVDYDEELEVVVVRTERATNYEEKLKKKTRTSGCAVGTVFGDMMEGMEELTLPATPVRTSWLYALAHQINRTPSLYLEAGAIHGTVLCHEDRPLVYMEDVGRHNAVDKVSGWMFAEGAAAGDKILYTTGRLTSEMVLKAAQMGIPTLVSRSGFTAWGVELARKLNMTLIGRMRGKRFTCLSGAERLIYDADLSAVPEDSKKSRRKGAGDV</sequence>
<dbReference type="InterPro" id="IPR003786">
    <property type="entry name" value="FdhD"/>
</dbReference>
<dbReference type="PANTHER" id="PTHR30592:SF4">
    <property type="entry name" value="SULFUR CARRIER PROTEIN FDHD"/>
    <property type="match status" value="1"/>
</dbReference>
<organism evidence="2 3">
    <name type="scientific">Thalassovita mediterranea</name>
    <dbReference type="NCBI Taxonomy" id="340021"/>
    <lineage>
        <taxon>Bacteria</taxon>
        <taxon>Pseudomonadati</taxon>
        <taxon>Pseudomonadota</taxon>
        <taxon>Alphaproteobacteria</taxon>
        <taxon>Rhodobacterales</taxon>
        <taxon>Roseobacteraceae</taxon>
        <taxon>Thalassovita</taxon>
    </lineage>
</organism>
<dbReference type="Gene3D" id="3.10.20.10">
    <property type="match status" value="1"/>
</dbReference>
<proteinExistence type="inferred from homology"/>
<feature type="active site" description="Cysteine persulfide intermediate" evidence="1">
    <location>
        <position position="238"/>
    </location>
</feature>
<dbReference type="Pfam" id="PF02634">
    <property type="entry name" value="FdhD-NarQ"/>
    <property type="match status" value="1"/>
</dbReference>
<gene>
    <name evidence="1" type="primary">fdhD</name>
    <name evidence="2" type="ORF">TM5383_01271</name>
</gene>
<dbReference type="Gene3D" id="3.40.140.10">
    <property type="entry name" value="Cytidine Deaminase, domain 2"/>
    <property type="match status" value="1"/>
</dbReference>
<accession>A0A0P1GNZ6</accession>
<dbReference type="STRING" id="340021.TM5383_01271"/>
<comment type="similarity">
    <text evidence="1">Belongs to the FdhD family.</text>
</comment>
<evidence type="ECO:0000313" key="3">
    <source>
        <dbReference type="Proteomes" id="UP000051681"/>
    </source>
</evidence>
<dbReference type="EMBL" id="CYSF01000006">
    <property type="protein sequence ID" value="CUH84066.1"/>
    <property type="molecule type" value="Genomic_DNA"/>
</dbReference>
<comment type="caution">
    <text evidence="1">Lacks conserved residue(s) required for the propagation of feature annotation.</text>
</comment>
<keyword evidence="1" id="KW-0501">Molybdenum cofactor biosynthesis</keyword>
<dbReference type="GO" id="GO:0005737">
    <property type="term" value="C:cytoplasm"/>
    <property type="evidence" value="ECO:0007669"/>
    <property type="project" value="UniProtKB-SubCell"/>
</dbReference>
<comment type="subcellular location">
    <subcellularLocation>
        <location evidence="1">Cytoplasm</location>
    </subcellularLocation>
</comment>
<protein>
    <recommendedName>
        <fullName evidence="1">Sulfur carrier protein FdhD</fullName>
    </recommendedName>
</protein>
<dbReference type="AlphaFoldDB" id="A0A0P1GNZ6"/>
<keyword evidence="1" id="KW-0963">Cytoplasm</keyword>
<evidence type="ECO:0000313" key="2">
    <source>
        <dbReference type="EMBL" id="CUH84066.1"/>
    </source>
</evidence>
<dbReference type="GO" id="GO:0006777">
    <property type="term" value="P:Mo-molybdopterin cofactor biosynthetic process"/>
    <property type="evidence" value="ECO:0007669"/>
    <property type="project" value="UniProtKB-UniRule"/>
</dbReference>
<reference evidence="2 3" key="1">
    <citation type="submission" date="2015-09" db="EMBL/GenBank/DDBJ databases">
        <authorList>
            <consortium name="Swine Surveillance"/>
        </authorList>
    </citation>
    <scope>NUCLEOTIDE SEQUENCE [LARGE SCALE GENOMIC DNA]</scope>
    <source>
        <strain evidence="2 3">CECT 8383</strain>
    </source>
</reference>
<dbReference type="SUPFAM" id="SSF53927">
    <property type="entry name" value="Cytidine deaminase-like"/>
    <property type="match status" value="1"/>
</dbReference>